<gene>
    <name evidence="1" type="ORF">EAG_03446</name>
</gene>
<feature type="non-terminal residue" evidence="1">
    <location>
        <position position="356"/>
    </location>
</feature>
<dbReference type="PANTHER" id="PTHR46601:SF1">
    <property type="entry name" value="ADF-H DOMAIN-CONTAINING PROTEIN"/>
    <property type="match status" value="1"/>
</dbReference>
<dbReference type="PANTHER" id="PTHR46601">
    <property type="entry name" value="ULP_PROTEASE DOMAIN-CONTAINING PROTEIN"/>
    <property type="match status" value="1"/>
</dbReference>
<keyword evidence="2" id="KW-1185">Reference proteome</keyword>
<reference evidence="1 2" key="1">
    <citation type="journal article" date="2010" name="Science">
        <title>Genomic comparison of the ants Camponotus floridanus and Harpegnathos saltator.</title>
        <authorList>
            <person name="Bonasio R."/>
            <person name="Zhang G."/>
            <person name="Ye C."/>
            <person name="Mutti N.S."/>
            <person name="Fang X."/>
            <person name="Qin N."/>
            <person name="Donahue G."/>
            <person name="Yang P."/>
            <person name="Li Q."/>
            <person name="Li C."/>
            <person name="Zhang P."/>
            <person name="Huang Z."/>
            <person name="Berger S.L."/>
            <person name="Reinberg D."/>
            <person name="Wang J."/>
            <person name="Liebig J."/>
        </authorList>
    </citation>
    <scope>NUCLEOTIDE SEQUENCE [LARGE SCALE GENOMIC DNA]</scope>
    <source>
        <strain evidence="2">C129</strain>
    </source>
</reference>
<dbReference type="Proteomes" id="UP000000311">
    <property type="component" value="Unassembled WGS sequence"/>
</dbReference>
<proteinExistence type="predicted"/>
<dbReference type="AlphaFoldDB" id="E2A5M0"/>
<dbReference type="OrthoDB" id="7699099at2759"/>
<dbReference type="EMBL" id="GL437018">
    <property type="protein sequence ID" value="EFN71270.1"/>
    <property type="molecule type" value="Genomic_DNA"/>
</dbReference>
<dbReference type="InParanoid" id="E2A5M0"/>
<organism evidence="2">
    <name type="scientific">Camponotus floridanus</name>
    <name type="common">Florida carpenter ant</name>
    <dbReference type="NCBI Taxonomy" id="104421"/>
    <lineage>
        <taxon>Eukaryota</taxon>
        <taxon>Metazoa</taxon>
        <taxon>Ecdysozoa</taxon>
        <taxon>Arthropoda</taxon>
        <taxon>Hexapoda</taxon>
        <taxon>Insecta</taxon>
        <taxon>Pterygota</taxon>
        <taxon>Neoptera</taxon>
        <taxon>Endopterygota</taxon>
        <taxon>Hymenoptera</taxon>
        <taxon>Apocrita</taxon>
        <taxon>Aculeata</taxon>
        <taxon>Formicoidea</taxon>
        <taxon>Formicidae</taxon>
        <taxon>Formicinae</taxon>
        <taxon>Camponotus</taxon>
    </lineage>
</organism>
<evidence type="ECO:0000313" key="2">
    <source>
        <dbReference type="Proteomes" id="UP000000311"/>
    </source>
</evidence>
<accession>E2A5M0</accession>
<protein>
    <submittedName>
        <fullName evidence="1">Uncharacterized protein</fullName>
    </submittedName>
</protein>
<feature type="non-terminal residue" evidence="1">
    <location>
        <position position="1"/>
    </location>
</feature>
<dbReference type="OMA" id="EMTENEC"/>
<evidence type="ECO:0000313" key="1">
    <source>
        <dbReference type="EMBL" id="EFN71270.1"/>
    </source>
</evidence>
<sequence length="356" mass="40935">GKVLPQTTVTKIIEFYNSDINSRKMPGMKDAISLIIDGKRTMVQKRLLLLNLKELYVSFKESNPKYDVSFSTFAKLRPRNCILAGASGTHSVCVCTIHENIKLMIDAIDVRKLTENTDKPLSNYKDCLNEIMCKEPSPDCYLDECDQCPGTTELSTKLSKLLDNSCISHVQCSLWTGTDRSTLLTQQLKVDEFINELCNRLQILKPHSFIAKQQTLFISEKKKNLREGEEVIVMFDFSENYSYVCQDASQAFHFNNDQCTVFPVIYYYKENSELKHKSNVFLSESLKHDTAAVYTIQTLLILEIKKDVKNLKRIIYMTDGAKQHFKNKFQIANLVHHKEDFNVQAEWHYSATAHGK</sequence>
<name>E2A5M0_CAMFO</name>